<reference evidence="1" key="1">
    <citation type="journal article" date="2014" name="Int. J. Syst. Evol. Microbiol.">
        <title>Complete genome sequence of Corynebacterium casei LMG S-19264T (=DSM 44701T), isolated from a smear-ripened cheese.</title>
        <authorList>
            <consortium name="US DOE Joint Genome Institute (JGI-PGF)"/>
            <person name="Walter F."/>
            <person name="Albersmeier A."/>
            <person name="Kalinowski J."/>
            <person name="Ruckert C."/>
        </authorList>
    </citation>
    <scope>NUCLEOTIDE SEQUENCE</scope>
    <source>
        <strain evidence="1">VKM B-1606</strain>
    </source>
</reference>
<gene>
    <name evidence="1" type="ORF">GCM10008170_17660</name>
    <name evidence="2" type="ORF">JOD31_000665</name>
</gene>
<accession>A0A9W6IUA3</accession>
<evidence type="ECO:0000313" key="1">
    <source>
        <dbReference type="EMBL" id="GLK55747.1"/>
    </source>
</evidence>
<reference evidence="1" key="3">
    <citation type="submission" date="2023-01" db="EMBL/GenBank/DDBJ databases">
        <authorList>
            <person name="Sun Q."/>
            <person name="Evtushenko L."/>
        </authorList>
    </citation>
    <scope>NUCLEOTIDE SEQUENCE</scope>
    <source>
        <strain evidence="1">VKM B-1606</strain>
    </source>
</reference>
<dbReference type="Proteomes" id="UP001143400">
    <property type="component" value="Unassembled WGS sequence"/>
</dbReference>
<name>A0A9W6IUA3_9HYPH</name>
<dbReference type="Proteomes" id="UP000758856">
    <property type="component" value="Unassembled WGS sequence"/>
</dbReference>
<protein>
    <submittedName>
        <fullName evidence="1">Uncharacterized protein</fullName>
    </submittedName>
</protein>
<dbReference type="RefSeq" id="WP_204948875.1">
    <property type="nucleotide sequence ID" value="NZ_BSFF01000002.1"/>
</dbReference>
<keyword evidence="3" id="KW-1185">Reference proteome</keyword>
<sequence>MKLPYIRPSTEEEKIRRRELDEHMKSRPLSPCIDQTPEDIERYYRTEPEGSLAAVRHTQYHTLQYVLTTIRDRRPGGRIGIEGAGDFYMRSGKNCFHPTGQTKLVVPTAP</sequence>
<dbReference type="AlphaFoldDB" id="A0A9W6IUA3"/>
<reference evidence="2 3" key="2">
    <citation type="submission" date="2021-01" db="EMBL/GenBank/DDBJ databases">
        <title>Genomic Encyclopedia of Type Strains, Phase IV (KMG-IV): sequencing the most valuable type-strain genomes for metagenomic binning, comparative biology and taxonomic classification.</title>
        <authorList>
            <person name="Goeker M."/>
        </authorList>
    </citation>
    <scope>NUCLEOTIDE SEQUENCE [LARGE SCALE GENOMIC DNA]</scope>
    <source>
        <strain evidence="2 3">DSM 6130</strain>
    </source>
</reference>
<dbReference type="EMBL" id="JAFBCY010000001">
    <property type="protein sequence ID" value="MBM7850453.1"/>
    <property type="molecule type" value="Genomic_DNA"/>
</dbReference>
<comment type="caution">
    <text evidence="1">The sequence shown here is derived from an EMBL/GenBank/DDBJ whole genome shotgun (WGS) entry which is preliminary data.</text>
</comment>
<evidence type="ECO:0000313" key="3">
    <source>
        <dbReference type="Proteomes" id="UP000758856"/>
    </source>
</evidence>
<dbReference type="EMBL" id="BSFF01000002">
    <property type="protein sequence ID" value="GLK55747.1"/>
    <property type="molecule type" value="Genomic_DNA"/>
</dbReference>
<evidence type="ECO:0000313" key="4">
    <source>
        <dbReference type="Proteomes" id="UP001143400"/>
    </source>
</evidence>
<evidence type="ECO:0000313" key="2">
    <source>
        <dbReference type="EMBL" id="MBM7850453.1"/>
    </source>
</evidence>
<organism evidence="1 4">
    <name type="scientific">Methylopila capsulata</name>
    <dbReference type="NCBI Taxonomy" id="61654"/>
    <lineage>
        <taxon>Bacteria</taxon>
        <taxon>Pseudomonadati</taxon>
        <taxon>Pseudomonadota</taxon>
        <taxon>Alphaproteobacteria</taxon>
        <taxon>Hyphomicrobiales</taxon>
        <taxon>Methylopilaceae</taxon>
        <taxon>Methylopila</taxon>
    </lineage>
</organism>
<proteinExistence type="predicted"/>